<keyword evidence="2" id="KW-0472">Membrane</keyword>
<dbReference type="EMBL" id="SPLM01000108">
    <property type="protein sequence ID" value="TMW60239.1"/>
    <property type="molecule type" value="Genomic_DNA"/>
</dbReference>
<feature type="compositionally biased region" description="Polar residues" evidence="1">
    <location>
        <begin position="1"/>
        <end position="13"/>
    </location>
</feature>
<name>A0A8K1FGP9_PYTOL</name>
<evidence type="ECO:0000256" key="2">
    <source>
        <dbReference type="SAM" id="Phobius"/>
    </source>
</evidence>
<protein>
    <submittedName>
        <fullName evidence="3">Uncharacterized protein</fullName>
    </submittedName>
</protein>
<feature type="region of interest" description="Disordered" evidence="1">
    <location>
        <begin position="1"/>
        <end position="29"/>
    </location>
</feature>
<evidence type="ECO:0000256" key="1">
    <source>
        <dbReference type="SAM" id="MobiDB-lite"/>
    </source>
</evidence>
<sequence>MLSQLVKQTSTQISTAGRRGISRSAARMGGDHHHQHYVFEGEFSKKWVNGLALLVVGGGVGVPYGLVKYQNWKNGFPRAE</sequence>
<gene>
    <name evidence="3" type="ORF">Poli38472_000281</name>
</gene>
<keyword evidence="2" id="KW-0812">Transmembrane</keyword>
<dbReference type="AlphaFoldDB" id="A0A8K1FGP9"/>
<organism evidence="3 4">
    <name type="scientific">Pythium oligandrum</name>
    <name type="common">Mycoparasitic fungus</name>
    <dbReference type="NCBI Taxonomy" id="41045"/>
    <lineage>
        <taxon>Eukaryota</taxon>
        <taxon>Sar</taxon>
        <taxon>Stramenopiles</taxon>
        <taxon>Oomycota</taxon>
        <taxon>Peronosporomycetes</taxon>
        <taxon>Pythiales</taxon>
        <taxon>Pythiaceae</taxon>
        <taxon>Pythium</taxon>
    </lineage>
</organism>
<accession>A0A8K1FGP9</accession>
<comment type="caution">
    <text evidence="3">The sequence shown here is derived from an EMBL/GenBank/DDBJ whole genome shotgun (WGS) entry which is preliminary data.</text>
</comment>
<evidence type="ECO:0000313" key="4">
    <source>
        <dbReference type="Proteomes" id="UP000794436"/>
    </source>
</evidence>
<feature type="compositionally biased region" description="Low complexity" evidence="1">
    <location>
        <begin position="14"/>
        <end position="28"/>
    </location>
</feature>
<keyword evidence="4" id="KW-1185">Reference proteome</keyword>
<reference evidence="3" key="1">
    <citation type="submission" date="2019-03" db="EMBL/GenBank/DDBJ databases">
        <title>Long read genome sequence of the mycoparasitic Pythium oligandrum ATCC 38472 isolated from sugarbeet rhizosphere.</title>
        <authorList>
            <person name="Gaulin E."/>
        </authorList>
    </citation>
    <scope>NUCLEOTIDE SEQUENCE</scope>
    <source>
        <strain evidence="3">ATCC 38472_TT</strain>
    </source>
</reference>
<evidence type="ECO:0000313" key="3">
    <source>
        <dbReference type="EMBL" id="TMW60239.1"/>
    </source>
</evidence>
<keyword evidence="2" id="KW-1133">Transmembrane helix</keyword>
<dbReference type="Proteomes" id="UP000794436">
    <property type="component" value="Unassembled WGS sequence"/>
</dbReference>
<proteinExistence type="predicted"/>
<feature type="transmembrane region" description="Helical" evidence="2">
    <location>
        <begin position="47"/>
        <end position="67"/>
    </location>
</feature>